<keyword evidence="3" id="KW-1185">Reference proteome</keyword>
<evidence type="ECO:0000256" key="1">
    <source>
        <dbReference type="SAM" id="MobiDB-lite"/>
    </source>
</evidence>
<dbReference type="EMBL" id="JAJAGQ010000013">
    <property type="protein sequence ID" value="KAJ8545173.1"/>
    <property type="molecule type" value="Genomic_DNA"/>
</dbReference>
<feature type="compositionally biased region" description="Polar residues" evidence="1">
    <location>
        <begin position="1"/>
        <end position="16"/>
    </location>
</feature>
<reference evidence="3" key="1">
    <citation type="journal article" date="2023" name="Proc. Natl. Acad. Sci. U.S.A.">
        <title>Genomic and structural basis for evolution of tropane alkaloid biosynthesis.</title>
        <authorList>
            <person name="Wanga Y.-J."/>
            <person name="Taina T."/>
            <person name="Yua J.-Y."/>
            <person name="Lia J."/>
            <person name="Xua B."/>
            <person name="Chenc J."/>
            <person name="D'Auriad J.C."/>
            <person name="Huanga J.-P."/>
            <person name="Huanga S.-X."/>
        </authorList>
    </citation>
    <scope>NUCLEOTIDE SEQUENCE [LARGE SCALE GENOMIC DNA]</scope>
    <source>
        <strain evidence="3">cv. KIB-2019</strain>
    </source>
</reference>
<comment type="caution">
    <text evidence="2">The sequence shown here is derived from an EMBL/GenBank/DDBJ whole genome shotgun (WGS) entry which is preliminary data.</text>
</comment>
<evidence type="ECO:0000313" key="3">
    <source>
        <dbReference type="Proteomes" id="UP001152561"/>
    </source>
</evidence>
<accession>A0A9Q1R8B1</accession>
<gene>
    <name evidence="2" type="ORF">K7X08_017756</name>
</gene>
<name>A0A9Q1R8B1_9SOLA</name>
<feature type="region of interest" description="Disordered" evidence="1">
    <location>
        <begin position="1"/>
        <end position="30"/>
    </location>
</feature>
<proteinExistence type="predicted"/>
<evidence type="ECO:0000313" key="2">
    <source>
        <dbReference type="EMBL" id="KAJ8545173.1"/>
    </source>
</evidence>
<feature type="compositionally biased region" description="Basic and acidic residues" evidence="1">
    <location>
        <begin position="17"/>
        <end position="30"/>
    </location>
</feature>
<dbReference type="Proteomes" id="UP001152561">
    <property type="component" value="Unassembled WGS sequence"/>
</dbReference>
<organism evidence="2 3">
    <name type="scientific">Anisodus acutangulus</name>
    <dbReference type="NCBI Taxonomy" id="402998"/>
    <lineage>
        <taxon>Eukaryota</taxon>
        <taxon>Viridiplantae</taxon>
        <taxon>Streptophyta</taxon>
        <taxon>Embryophyta</taxon>
        <taxon>Tracheophyta</taxon>
        <taxon>Spermatophyta</taxon>
        <taxon>Magnoliopsida</taxon>
        <taxon>eudicotyledons</taxon>
        <taxon>Gunneridae</taxon>
        <taxon>Pentapetalae</taxon>
        <taxon>asterids</taxon>
        <taxon>lamiids</taxon>
        <taxon>Solanales</taxon>
        <taxon>Solanaceae</taxon>
        <taxon>Solanoideae</taxon>
        <taxon>Hyoscyameae</taxon>
        <taxon>Anisodus</taxon>
    </lineage>
</organism>
<sequence length="178" mass="19810">MNEQQVENLHNTNKTNEVLDDKHEEDGQRAKEMEVVADVDSGTVADDVGVFMQSKELNKGKDKVGDDDWTMPLMDNFNTSAYEVSTQSMESFDEKQDDSGQQIIYMDDDQNVDIMVASTPVRSSSNFDVKSGQKGGTSVKSWADMAEEEGRVSSPPTRSKLSLVAPAFVQAVSWFFHL</sequence>
<protein>
    <submittedName>
        <fullName evidence="2">Uncharacterized protein</fullName>
    </submittedName>
</protein>
<dbReference type="AlphaFoldDB" id="A0A9Q1R8B1"/>